<keyword evidence="3" id="KW-1185">Reference proteome</keyword>
<name>A0ABU5K4E8_9BACI</name>
<dbReference type="Proteomes" id="UP001291930">
    <property type="component" value="Unassembled WGS sequence"/>
</dbReference>
<comment type="caution">
    <text evidence="2">The sequence shown here is derived from an EMBL/GenBank/DDBJ whole genome shotgun (WGS) entry which is preliminary data.</text>
</comment>
<protein>
    <submittedName>
        <fullName evidence="2">Uncharacterized protein</fullName>
    </submittedName>
</protein>
<dbReference type="RefSeq" id="WP_374219800.1">
    <property type="nucleotide sequence ID" value="NZ_JAXOVW010000192.1"/>
</dbReference>
<keyword evidence="1" id="KW-0812">Transmembrane</keyword>
<organism evidence="2 3">
    <name type="scientific">Bacillus bingmayongensis</name>
    <dbReference type="NCBI Taxonomy" id="1150157"/>
    <lineage>
        <taxon>Bacteria</taxon>
        <taxon>Bacillati</taxon>
        <taxon>Bacillota</taxon>
        <taxon>Bacilli</taxon>
        <taxon>Bacillales</taxon>
        <taxon>Bacillaceae</taxon>
        <taxon>Bacillus</taxon>
    </lineage>
</organism>
<evidence type="ECO:0000256" key="1">
    <source>
        <dbReference type="SAM" id="Phobius"/>
    </source>
</evidence>
<keyword evidence="1" id="KW-0472">Membrane</keyword>
<keyword evidence="1" id="KW-1133">Transmembrane helix</keyword>
<gene>
    <name evidence="2" type="ORF">U2I54_27385</name>
</gene>
<evidence type="ECO:0000313" key="2">
    <source>
        <dbReference type="EMBL" id="MDZ5610620.1"/>
    </source>
</evidence>
<dbReference type="EMBL" id="JAXOVW010000192">
    <property type="protein sequence ID" value="MDZ5610620.1"/>
    <property type="molecule type" value="Genomic_DNA"/>
</dbReference>
<reference evidence="3" key="1">
    <citation type="submission" date="2023-11" db="EMBL/GenBank/DDBJ databases">
        <title>Genome Sequence of Bacillus pseudomycoides stain BUPM19.</title>
        <authorList>
            <person name="Farhat A."/>
        </authorList>
    </citation>
    <scope>NUCLEOTIDE SEQUENCE [LARGE SCALE GENOMIC DNA]</scope>
    <source>
        <strain evidence="3">BUPM19</strain>
    </source>
</reference>
<evidence type="ECO:0000313" key="3">
    <source>
        <dbReference type="Proteomes" id="UP001291930"/>
    </source>
</evidence>
<sequence length="98" mass="11502">MMIHAIVIETLGIHWWLHDKSIIISIILLVLNIYSVVYFLVNIQTIRLNPMYINERSMYFSLGLLKRAEIDFNDIECVIEDSMILKSKLSKDTIDFIV</sequence>
<proteinExistence type="predicted"/>
<feature type="transmembrane region" description="Helical" evidence="1">
    <location>
        <begin position="22"/>
        <end position="41"/>
    </location>
</feature>
<accession>A0ABU5K4E8</accession>